<dbReference type="Proteomes" id="UP000248333">
    <property type="component" value="Unassembled WGS sequence"/>
</dbReference>
<organism evidence="1 2">
    <name type="scientific">Micromonospora arborensis</name>
    <dbReference type="NCBI Taxonomy" id="2116518"/>
    <lineage>
        <taxon>Bacteria</taxon>
        <taxon>Bacillati</taxon>
        <taxon>Actinomycetota</taxon>
        <taxon>Actinomycetes</taxon>
        <taxon>Micromonosporales</taxon>
        <taxon>Micromonosporaceae</taxon>
        <taxon>Micromonospora</taxon>
    </lineage>
</organism>
<sequence>MPVGDGVVVPTDKLTSTAEVLKGLGTSAGQIADGLQDADPPDVLWGALGLLMKGSYDQKAAETRDHIRKISEALNSQCGAIHETANRYCQLDEALEQAFKRFQEKLGGGK</sequence>
<evidence type="ECO:0000313" key="2">
    <source>
        <dbReference type="Proteomes" id="UP000248333"/>
    </source>
</evidence>
<comment type="caution">
    <text evidence="1">The sequence shown here is derived from an EMBL/GenBank/DDBJ whole genome shotgun (WGS) entry which is preliminary data.</text>
</comment>
<gene>
    <name evidence="1" type="ORF">C7C45_02960</name>
</gene>
<protein>
    <recommendedName>
        <fullName evidence="3">ESX-1 secretion-associated protein</fullName>
    </recommendedName>
</protein>
<reference evidence="1 2" key="1">
    <citation type="submission" date="2018-03" db="EMBL/GenBank/DDBJ databases">
        <title>Bioinformatic expansion and discovery of thiopeptide antibiotics.</title>
        <authorList>
            <person name="Schwalen C.J."/>
            <person name="Hudson G.A."/>
            <person name="Mitchell D.A."/>
        </authorList>
    </citation>
    <scope>NUCLEOTIDE SEQUENCE [LARGE SCALE GENOMIC DNA]</scope>
    <source>
        <strain evidence="1 2">NRRL 8041</strain>
    </source>
</reference>
<name>A0A318NRL4_9ACTN</name>
<evidence type="ECO:0008006" key="3">
    <source>
        <dbReference type="Google" id="ProtNLM"/>
    </source>
</evidence>
<dbReference type="EMBL" id="PYBV01000004">
    <property type="protein sequence ID" value="PYC75750.1"/>
    <property type="molecule type" value="Genomic_DNA"/>
</dbReference>
<proteinExistence type="predicted"/>
<accession>A0A318NRL4</accession>
<keyword evidence="2" id="KW-1185">Reference proteome</keyword>
<dbReference type="AlphaFoldDB" id="A0A318NRL4"/>
<evidence type="ECO:0000313" key="1">
    <source>
        <dbReference type="EMBL" id="PYC75750.1"/>
    </source>
</evidence>